<evidence type="ECO:0000256" key="1">
    <source>
        <dbReference type="SAM" id="Phobius"/>
    </source>
</evidence>
<evidence type="ECO:0008006" key="4">
    <source>
        <dbReference type="Google" id="ProtNLM"/>
    </source>
</evidence>
<keyword evidence="3" id="KW-1185">Reference proteome</keyword>
<feature type="transmembrane region" description="Helical" evidence="1">
    <location>
        <begin position="12"/>
        <end position="31"/>
    </location>
</feature>
<dbReference type="RefSeq" id="WP_104924539.1">
    <property type="nucleotide sequence ID" value="NZ_CP019062.1"/>
</dbReference>
<dbReference type="InterPro" id="IPR009883">
    <property type="entry name" value="YgfX"/>
</dbReference>
<dbReference type="Pfam" id="PF07254">
    <property type="entry name" value="Cpta_toxin"/>
    <property type="match status" value="1"/>
</dbReference>
<dbReference type="Proteomes" id="UP000239197">
    <property type="component" value="Chromosome"/>
</dbReference>
<keyword evidence="1" id="KW-0812">Transmembrane</keyword>
<sequence length="150" mass="17515">MALWRCDLRVSWRSQLISLGSYGGVMLLILLAPWPAGYWPVWMTLLLLVLFECIRSQRRITARTGEIILLEDNRLLWRGHEWQIKQPVWMISSGVLLTLRREKRKGGLAQAMRSSRQRLWLASDSMGLDEWRHLRQILLRGDPRSPAEPG</sequence>
<keyword evidence="1" id="KW-1133">Transmembrane helix</keyword>
<dbReference type="EMBL" id="CP019062">
    <property type="protein sequence ID" value="AVF37182.1"/>
    <property type="molecule type" value="Genomic_DNA"/>
</dbReference>
<proteinExistence type="predicted"/>
<protein>
    <recommendedName>
        <fullName evidence="4">Toxin CptA</fullName>
    </recommendedName>
</protein>
<evidence type="ECO:0000313" key="3">
    <source>
        <dbReference type="Proteomes" id="UP000239197"/>
    </source>
</evidence>
<name>A0A2L1UW44_9GAMM</name>
<dbReference type="KEGG" id="rox:BV494_20770"/>
<dbReference type="OrthoDB" id="7060796at2"/>
<accession>A0A2L1UW44</accession>
<evidence type="ECO:0000313" key="2">
    <source>
        <dbReference type="EMBL" id="AVF37182.1"/>
    </source>
</evidence>
<dbReference type="PIRSF" id="PIRSF020653">
    <property type="entry name" value="UCP020653"/>
    <property type="match status" value="1"/>
</dbReference>
<keyword evidence="1" id="KW-0472">Membrane</keyword>
<reference evidence="3" key="1">
    <citation type="submission" date="2017-01" db="EMBL/GenBank/DDBJ databases">
        <title>Genome sequence of Rouxiella sp. ERMR1:05.</title>
        <authorList>
            <person name="Kumar R."/>
            <person name="Singh D."/>
            <person name="Kumar S."/>
        </authorList>
    </citation>
    <scope>NUCLEOTIDE SEQUENCE [LARGE SCALE GENOMIC DNA]</scope>
    <source>
        <strain evidence="3">ERMR1:05</strain>
    </source>
</reference>
<gene>
    <name evidence="2" type="ORF">BV494_20770</name>
</gene>
<dbReference type="AlphaFoldDB" id="A0A2L1UW44"/>
<organism evidence="2 3">
    <name type="scientific">Rahnella sikkimica</name>
    <dbReference type="NCBI Taxonomy" id="1805933"/>
    <lineage>
        <taxon>Bacteria</taxon>
        <taxon>Pseudomonadati</taxon>
        <taxon>Pseudomonadota</taxon>
        <taxon>Gammaproteobacteria</taxon>
        <taxon>Enterobacterales</taxon>
        <taxon>Yersiniaceae</taxon>
        <taxon>Rahnella</taxon>
    </lineage>
</organism>